<feature type="region of interest" description="Disordered" evidence="1">
    <location>
        <begin position="1"/>
        <end position="49"/>
    </location>
</feature>
<comment type="caution">
    <text evidence="2">The sequence shown here is derived from an EMBL/GenBank/DDBJ whole genome shotgun (WGS) entry which is preliminary data.</text>
</comment>
<evidence type="ECO:0008006" key="4">
    <source>
        <dbReference type="Google" id="ProtNLM"/>
    </source>
</evidence>
<accession>A0A3M2LRV6</accession>
<dbReference type="Proteomes" id="UP000278673">
    <property type="component" value="Unassembled WGS sequence"/>
</dbReference>
<dbReference type="EMBL" id="RFFJ01000061">
    <property type="protein sequence ID" value="RMI40179.1"/>
    <property type="molecule type" value="Genomic_DNA"/>
</dbReference>
<reference evidence="2 3" key="1">
    <citation type="submission" date="2018-10" db="EMBL/GenBank/DDBJ databases">
        <title>Isolation, diversity and antifungal activity of actinobacteria from wheat.</title>
        <authorList>
            <person name="Han C."/>
        </authorList>
    </citation>
    <scope>NUCLEOTIDE SEQUENCE [LARGE SCALE GENOMIC DNA]</scope>
    <source>
        <strain evidence="2 3">NEAU-YY642</strain>
    </source>
</reference>
<gene>
    <name evidence="2" type="ORF">EBN88_13325</name>
</gene>
<keyword evidence="3" id="KW-1185">Reference proteome</keyword>
<feature type="compositionally biased region" description="Basic and acidic residues" evidence="1">
    <location>
        <begin position="11"/>
        <end position="49"/>
    </location>
</feature>
<dbReference type="AlphaFoldDB" id="A0A3M2LRV6"/>
<protein>
    <recommendedName>
        <fullName evidence="4">DUF3618 domain-containing protein</fullName>
    </recommendedName>
</protein>
<evidence type="ECO:0000313" key="3">
    <source>
        <dbReference type="Proteomes" id="UP000278673"/>
    </source>
</evidence>
<feature type="region of interest" description="Disordered" evidence="1">
    <location>
        <begin position="123"/>
        <end position="176"/>
    </location>
</feature>
<sequence>MTDSLSGDLWAGEREAPADKARAAAHTVRERADEQARAQSHRAADRVRQVADELSQLARQAPDDSPTRTLVARAADGGHRAAGYLDRRGLGGLLDDTQRMARQRPAAFVGATALAGFAMGRLAKAGRAASQDQDGERDQGRSRDRGSDASDPVERSARRGTFDQADHPERTGYPEA</sequence>
<evidence type="ECO:0000313" key="2">
    <source>
        <dbReference type="EMBL" id="RMI40179.1"/>
    </source>
</evidence>
<proteinExistence type="predicted"/>
<dbReference type="RefSeq" id="WP_122184072.1">
    <property type="nucleotide sequence ID" value="NZ_RFFJ01000061.1"/>
</dbReference>
<feature type="compositionally biased region" description="Basic and acidic residues" evidence="1">
    <location>
        <begin position="134"/>
        <end position="176"/>
    </location>
</feature>
<name>A0A3M2LRV6_9ACTN</name>
<organism evidence="2 3">
    <name type="scientific">Streptomyces triticirhizae</name>
    <dbReference type="NCBI Taxonomy" id="2483353"/>
    <lineage>
        <taxon>Bacteria</taxon>
        <taxon>Bacillati</taxon>
        <taxon>Actinomycetota</taxon>
        <taxon>Actinomycetes</taxon>
        <taxon>Kitasatosporales</taxon>
        <taxon>Streptomycetaceae</taxon>
        <taxon>Streptomyces</taxon>
    </lineage>
</organism>
<evidence type="ECO:0000256" key="1">
    <source>
        <dbReference type="SAM" id="MobiDB-lite"/>
    </source>
</evidence>